<reference evidence="1 2" key="1">
    <citation type="submission" date="2017-08" db="EMBL/GenBank/DDBJ databases">
        <title>Resequencing and Reannotation of the genome of Pyrococcus furiosus type strain DSM3638.</title>
        <authorList>
            <person name="Reichelt R.M."/>
            <person name="Bunk B."/>
        </authorList>
    </citation>
    <scope>NUCLEOTIDE SEQUENCE [LARGE SCALE GENOMIC DNA]</scope>
    <source>
        <strain evidence="1 2">DSM 3638</strain>
    </source>
</reference>
<gene>
    <name evidence="1" type="ORF">PFDSM3638_00695</name>
</gene>
<evidence type="ECO:0000313" key="1">
    <source>
        <dbReference type="EMBL" id="QEK77881.1"/>
    </source>
</evidence>
<dbReference type="Proteomes" id="UP000324354">
    <property type="component" value="Chromosome"/>
</dbReference>
<evidence type="ECO:0000313" key="2">
    <source>
        <dbReference type="Proteomes" id="UP000324354"/>
    </source>
</evidence>
<dbReference type="GeneID" id="13300956"/>
<dbReference type="AlphaFoldDB" id="A0A5C0XMV9"/>
<dbReference type="RefSeq" id="WP_011011264.1">
    <property type="nucleotide sequence ID" value="NC_003413.1"/>
</dbReference>
<dbReference type="OrthoDB" id="86190at2157"/>
<sequence>MRIEVPSRDHMNELSKALSKAGIMNRPKEEMNIEISNLIVFKDTFSKLTEVPFEEVRKRLGEVERIYRTFIKMLKEKELSFEEIDEEYVEILEALENANAIEIIGDKLKLVKDVSLEDLEFEVSIPLEEIYERVEEFEKAGGKLVTEVILSKKYYVEVMEVDLEAIQKALEIAENYAEEHVITRAALEGLARSTLAELILNMANEVNRKNELIDILLALEPVSLEGEKSEMRVYFERDAIEDFLKELQTLGYIKVKGNRIWFY</sequence>
<protein>
    <submittedName>
        <fullName evidence="1">Uncharacterized protein</fullName>
    </submittedName>
</protein>
<proteinExistence type="predicted"/>
<name>A0A5C0XMV9_PYRFU</name>
<organism evidence="1 2">
    <name type="scientific">Pyrococcus furiosus (strain ATCC 43587 / DSM 3638 / JCM 8422 / Vc1)</name>
    <dbReference type="NCBI Taxonomy" id="186497"/>
    <lineage>
        <taxon>Archaea</taxon>
        <taxon>Methanobacteriati</taxon>
        <taxon>Methanobacteriota</taxon>
        <taxon>Thermococci</taxon>
        <taxon>Thermococcales</taxon>
        <taxon>Thermococcaceae</taxon>
        <taxon>Pyrococcus</taxon>
    </lineage>
</organism>
<dbReference type="EMBL" id="CP023154">
    <property type="protein sequence ID" value="QEK77881.1"/>
    <property type="molecule type" value="Genomic_DNA"/>
</dbReference>
<dbReference type="GeneID" id="41711941"/>
<accession>A0A5C0XMV9</accession>